<dbReference type="SUPFAM" id="SSF88697">
    <property type="entry name" value="PUA domain-like"/>
    <property type="match status" value="1"/>
</dbReference>
<evidence type="ECO:0000313" key="12">
    <source>
        <dbReference type="Proteomes" id="UP000505210"/>
    </source>
</evidence>
<dbReference type="GO" id="GO:0000103">
    <property type="term" value="P:sulfate assimilation"/>
    <property type="evidence" value="ECO:0007669"/>
    <property type="project" value="UniProtKB-UniRule"/>
</dbReference>
<keyword evidence="4 8" id="KW-0547">Nucleotide-binding</keyword>
<dbReference type="NCBIfam" id="NF003166">
    <property type="entry name" value="PRK04149.1"/>
    <property type="match status" value="1"/>
</dbReference>
<evidence type="ECO:0000256" key="8">
    <source>
        <dbReference type="HAMAP-Rule" id="MF_00066"/>
    </source>
</evidence>
<proteinExistence type="inferred from homology"/>
<protein>
    <recommendedName>
        <fullName evidence="8">Sulfate adenylyltransferase</fullName>
        <ecNumber evidence="8">2.7.7.4</ecNumber>
    </recommendedName>
    <alternativeName>
        <fullName evidence="8">ATP-sulfurylase</fullName>
    </alternativeName>
    <alternativeName>
        <fullName evidence="8">Sulfate adenylate transferase</fullName>
        <shortName evidence="8">SAT</shortName>
    </alternativeName>
</protein>
<evidence type="ECO:0000259" key="10">
    <source>
        <dbReference type="Pfam" id="PF14306"/>
    </source>
</evidence>
<keyword evidence="12" id="KW-1185">Reference proteome</keyword>
<dbReference type="EMBL" id="CP053661">
    <property type="protein sequence ID" value="QKD81300.1"/>
    <property type="molecule type" value="Genomic_DNA"/>
</dbReference>
<evidence type="ECO:0000256" key="4">
    <source>
        <dbReference type="ARBA" id="ARBA00022741"/>
    </source>
</evidence>
<feature type="domain" description="ATP-sulfurylase PUA-like" evidence="10">
    <location>
        <begin position="10"/>
        <end position="166"/>
    </location>
</feature>
<evidence type="ECO:0000256" key="5">
    <source>
        <dbReference type="ARBA" id="ARBA00022840"/>
    </source>
</evidence>
<dbReference type="InterPro" id="IPR020792">
    <property type="entry name" value="SO4_adenylyltransferase_pro"/>
</dbReference>
<dbReference type="PANTHER" id="PTHR43509">
    <property type="match status" value="1"/>
</dbReference>
<dbReference type="Proteomes" id="UP000505210">
    <property type="component" value="Chromosome"/>
</dbReference>
<accession>A0A6M8BA08</accession>
<gene>
    <name evidence="8 11" type="primary">sat</name>
    <name evidence="11" type="ORF">HPC62_03155</name>
</gene>
<keyword evidence="2 8" id="KW-0808">Transferase</keyword>
<evidence type="ECO:0000256" key="6">
    <source>
        <dbReference type="ARBA" id="ARBA00037980"/>
    </source>
</evidence>
<dbReference type="GO" id="GO:0070814">
    <property type="term" value="P:hydrogen sulfide biosynthetic process"/>
    <property type="evidence" value="ECO:0007669"/>
    <property type="project" value="UniProtKB-UniRule"/>
</dbReference>
<dbReference type="InterPro" id="IPR014729">
    <property type="entry name" value="Rossmann-like_a/b/a_fold"/>
</dbReference>
<feature type="domain" description="Sulphate adenylyltransferase catalytic" evidence="9">
    <location>
        <begin position="175"/>
        <end position="384"/>
    </location>
</feature>
<name>A0A6M8BA08_9CYAN</name>
<dbReference type="InterPro" id="IPR015947">
    <property type="entry name" value="PUA-like_sf"/>
</dbReference>
<dbReference type="SUPFAM" id="SSF52374">
    <property type="entry name" value="Nucleotidylyl transferase"/>
    <property type="match status" value="1"/>
</dbReference>
<dbReference type="CDD" id="cd00517">
    <property type="entry name" value="ATPS"/>
    <property type="match status" value="1"/>
</dbReference>
<evidence type="ECO:0000256" key="3">
    <source>
        <dbReference type="ARBA" id="ARBA00022695"/>
    </source>
</evidence>
<dbReference type="Gene3D" id="3.10.400.10">
    <property type="entry name" value="Sulfate adenylyltransferase"/>
    <property type="match status" value="1"/>
</dbReference>
<dbReference type="NCBIfam" id="TIGR00339">
    <property type="entry name" value="sopT"/>
    <property type="match status" value="1"/>
</dbReference>
<dbReference type="KEGG" id="theu:HPC62_03155"/>
<dbReference type="Gene3D" id="3.40.50.620">
    <property type="entry name" value="HUPs"/>
    <property type="match status" value="1"/>
</dbReference>
<dbReference type="Pfam" id="PF01747">
    <property type="entry name" value="ATP-sulfurylase"/>
    <property type="match status" value="1"/>
</dbReference>
<evidence type="ECO:0000256" key="2">
    <source>
        <dbReference type="ARBA" id="ARBA00022679"/>
    </source>
</evidence>
<dbReference type="PANTHER" id="PTHR43509:SF1">
    <property type="entry name" value="SULFATE ADENYLYLTRANSFERASE"/>
    <property type="match status" value="1"/>
</dbReference>
<comment type="pathway">
    <text evidence="1 8">Sulfur metabolism; hydrogen sulfide biosynthesis; sulfite from sulfate: step 1/3.</text>
</comment>
<dbReference type="InterPro" id="IPR002650">
    <property type="entry name" value="Sulphate_adenylyltransferase"/>
</dbReference>
<dbReference type="RefSeq" id="WP_068510418.1">
    <property type="nucleotide sequence ID" value="NZ_CP053661.1"/>
</dbReference>
<dbReference type="InterPro" id="IPR025980">
    <property type="entry name" value="ATP-Sase_PUA-like_dom"/>
</dbReference>
<dbReference type="EC" id="2.7.7.4" evidence="8"/>
<keyword evidence="3 8" id="KW-0548">Nucleotidyltransferase</keyword>
<evidence type="ECO:0000313" key="11">
    <source>
        <dbReference type="EMBL" id="QKD81300.1"/>
    </source>
</evidence>
<comment type="similarity">
    <text evidence="6 8">Belongs to the sulfate adenylyltransferase family.</text>
</comment>
<evidence type="ECO:0000259" key="9">
    <source>
        <dbReference type="Pfam" id="PF01747"/>
    </source>
</evidence>
<dbReference type="AlphaFoldDB" id="A0A6M8BA08"/>
<dbReference type="Pfam" id="PF14306">
    <property type="entry name" value="PUA_2"/>
    <property type="match status" value="1"/>
</dbReference>
<dbReference type="InterPro" id="IPR024951">
    <property type="entry name" value="Sulfurylase_cat_dom"/>
</dbReference>
<sequence>MTHFPDPAPAHGGTLINRICTPEQRQEFLDKADFLPRLRLDERAVSDLELIAIGGFSPLTGFMEQADYQRVVDEMHLANGLPWSIPITLSVTEEEATPLKEGMLVRLDDSLGRFVGVLQLTQKYTYDKVHEALHVYRTNEEKHPGVKVVYRQGPVNLAGPVWLLQRDAHPRFPTYQIDPAESRALFRDKGWKTIVGFQTRNPIHRAHEYIIKCAMEVVDGLFLHPLVGATKEDDIPADVRMNCYEIMLENYFPKDRVILAINPAAMRYAGPREAIFHALVRKNYGCTHFIVGRDHAGVGDYYGTYDAQYIFDEFDPLALGITPLKFEHAFYCTRTNQMATTKTSPSTPEERIHLSGTKVREMLRNGQLPPPEFSRPLVAAELARAMQIPQPSFEI</sequence>
<keyword evidence="5 8" id="KW-0067">ATP-binding</keyword>
<organism evidence="11 12">
    <name type="scientific">Thermoleptolyngbya sichuanensis A183</name>
    <dbReference type="NCBI Taxonomy" id="2737172"/>
    <lineage>
        <taxon>Bacteria</taxon>
        <taxon>Bacillati</taxon>
        <taxon>Cyanobacteriota</taxon>
        <taxon>Cyanophyceae</taxon>
        <taxon>Oculatellales</taxon>
        <taxon>Oculatellaceae</taxon>
        <taxon>Thermoleptolyngbya</taxon>
        <taxon>Thermoleptolyngbya sichuanensis</taxon>
    </lineage>
</organism>
<dbReference type="HAMAP" id="MF_00066">
    <property type="entry name" value="Sulf_adenylyltr"/>
    <property type="match status" value="1"/>
</dbReference>
<dbReference type="GO" id="GO:0005524">
    <property type="term" value="F:ATP binding"/>
    <property type="evidence" value="ECO:0007669"/>
    <property type="project" value="UniProtKB-KW"/>
</dbReference>
<reference evidence="11 12" key="1">
    <citation type="submission" date="2020-05" db="EMBL/GenBank/DDBJ databases">
        <title>Complete genome sequence of of a novel Thermoleptolyngbya strain isolated from hot springs of Ganzi, Sichuan China.</title>
        <authorList>
            <person name="Tang J."/>
            <person name="Daroch M."/>
            <person name="Li L."/>
            <person name="Waleron K."/>
            <person name="Waleron M."/>
            <person name="Waleron M."/>
        </authorList>
    </citation>
    <scope>NUCLEOTIDE SEQUENCE [LARGE SCALE GENOMIC DNA]</scope>
    <source>
        <strain evidence="11 12">PKUAC-SCTA183</strain>
    </source>
</reference>
<dbReference type="GO" id="GO:0004781">
    <property type="term" value="F:sulfate adenylyltransferase (ATP) activity"/>
    <property type="evidence" value="ECO:0007669"/>
    <property type="project" value="UniProtKB-UniRule"/>
</dbReference>
<dbReference type="UniPathway" id="UPA00140">
    <property type="reaction ID" value="UER00204"/>
</dbReference>
<evidence type="ECO:0000256" key="1">
    <source>
        <dbReference type="ARBA" id="ARBA00005048"/>
    </source>
</evidence>
<comment type="catalytic activity">
    <reaction evidence="7 8">
        <text>sulfate + ATP + H(+) = adenosine 5'-phosphosulfate + diphosphate</text>
        <dbReference type="Rhea" id="RHEA:18133"/>
        <dbReference type="ChEBI" id="CHEBI:15378"/>
        <dbReference type="ChEBI" id="CHEBI:16189"/>
        <dbReference type="ChEBI" id="CHEBI:30616"/>
        <dbReference type="ChEBI" id="CHEBI:33019"/>
        <dbReference type="ChEBI" id="CHEBI:58243"/>
        <dbReference type="EC" id="2.7.7.4"/>
    </reaction>
</comment>
<evidence type="ECO:0000256" key="7">
    <source>
        <dbReference type="ARBA" id="ARBA00049370"/>
    </source>
</evidence>